<gene>
    <name evidence="1" type="ORF">DXA63_16120</name>
</gene>
<name>A0AA92UL85_9BACT</name>
<dbReference type="EMBL" id="QSCI01000151">
    <property type="protein sequence ID" value="RGX88387.1"/>
    <property type="molecule type" value="Genomic_DNA"/>
</dbReference>
<dbReference type="Proteomes" id="UP000285604">
    <property type="component" value="Unassembled WGS sequence"/>
</dbReference>
<dbReference type="PANTHER" id="PTHR41317">
    <property type="entry name" value="PD-(D_E)XK NUCLEASE FAMILY TRANSPOSASE"/>
    <property type="match status" value="1"/>
</dbReference>
<dbReference type="NCBIfam" id="TIGR01784">
    <property type="entry name" value="T_den_put_tspse"/>
    <property type="match status" value="1"/>
</dbReference>
<proteinExistence type="predicted"/>
<dbReference type="AlphaFoldDB" id="A0AA92UL85"/>
<sequence length="283" mass="33132">MGKFINPFSDWGFKLIFGQEITKDLLISFLNDLLKGEHTITDITFKDKEQLPEAKNMRGIIYDIYCTTDQGQHIIVEMQNRYQEHFVDRSLYYASRAIVKQGVKGEWDYHLAPVYTVCFMNFNIESRSPEKFRTDVCLVDTETGWVFSDNLRMIYLMLPLFTKEEDECETDFERWIFVLKNMSTLERMPFMARNAVFQKLAEIADITALSKEDREKYDESIKVMRDNIAAYKGAIIEGRIEGKKEGKKESKIEVAKNMLMENEPIDKIARYTGLAKEDILKLN</sequence>
<evidence type="ECO:0000313" key="1">
    <source>
        <dbReference type="EMBL" id="RGX88387.1"/>
    </source>
</evidence>
<dbReference type="Pfam" id="PF12784">
    <property type="entry name" value="PDDEXK_2"/>
    <property type="match status" value="1"/>
</dbReference>
<organism evidence="1 2">
    <name type="scientific">Segatella copri</name>
    <dbReference type="NCBI Taxonomy" id="165179"/>
    <lineage>
        <taxon>Bacteria</taxon>
        <taxon>Pseudomonadati</taxon>
        <taxon>Bacteroidota</taxon>
        <taxon>Bacteroidia</taxon>
        <taxon>Bacteroidales</taxon>
        <taxon>Prevotellaceae</taxon>
        <taxon>Segatella</taxon>
    </lineage>
</organism>
<protein>
    <submittedName>
        <fullName evidence="1">Rpn family recombination-promoting nuclease/putative transposase</fullName>
    </submittedName>
</protein>
<dbReference type="PANTHER" id="PTHR41317:SF1">
    <property type="entry name" value="PD-(D_E)XK NUCLEASE FAMILY TRANSPOSASE"/>
    <property type="match status" value="1"/>
</dbReference>
<comment type="caution">
    <text evidence="1">The sequence shown here is derived from an EMBL/GenBank/DDBJ whole genome shotgun (WGS) entry which is preliminary data.</text>
</comment>
<evidence type="ECO:0000313" key="2">
    <source>
        <dbReference type="Proteomes" id="UP000285604"/>
    </source>
</evidence>
<accession>A0AA92UL85</accession>
<dbReference type="InterPro" id="IPR010106">
    <property type="entry name" value="RpnA"/>
</dbReference>
<reference evidence="1 2" key="1">
    <citation type="submission" date="2018-08" db="EMBL/GenBank/DDBJ databases">
        <title>A genome reference for cultivated species of the human gut microbiota.</title>
        <authorList>
            <person name="Zou Y."/>
            <person name="Xue W."/>
            <person name="Luo G."/>
        </authorList>
    </citation>
    <scope>NUCLEOTIDE SEQUENCE [LARGE SCALE GENOMIC DNA]</scope>
    <source>
        <strain evidence="1 2">OF03-3</strain>
    </source>
</reference>